<organism evidence="2 3">
    <name type="scientific">Bacillus cereus</name>
    <dbReference type="NCBI Taxonomy" id="1396"/>
    <lineage>
        <taxon>Bacteria</taxon>
        <taxon>Bacillati</taxon>
        <taxon>Bacillota</taxon>
        <taxon>Bacilli</taxon>
        <taxon>Bacillales</taxon>
        <taxon>Bacillaceae</taxon>
        <taxon>Bacillus</taxon>
        <taxon>Bacillus cereus group</taxon>
    </lineage>
</organism>
<name>A0A2B1DM93_BACCE</name>
<dbReference type="AlphaFoldDB" id="A0A2B1DM93"/>
<protein>
    <recommendedName>
        <fullName evidence="4">DUF2628 domain-containing protein</fullName>
    </recommendedName>
</protein>
<evidence type="ECO:0000256" key="1">
    <source>
        <dbReference type="SAM" id="Phobius"/>
    </source>
</evidence>
<dbReference type="InterPro" id="IPR024399">
    <property type="entry name" value="DUF2628"/>
</dbReference>
<dbReference type="Pfam" id="PF10947">
    <property type="entry name" value="DUF2628"/>
    <property type="match status" value="1"/>
</dbReference>
<feature type="transmembrane region" description="Helical" evidence="1">
    <location>
        <begin position="65"/>
        <end position="84"/>
    </location>
</feature>
<evidence type="ECO:0008006" key="4">
    <source>
        <dbReference type="Google" id="ProtNLM"/>
    </source>
</evidence>
<sequence>MYVKDTVLQETISPQELHKVVQKNTAYYDFKWGKVENPAQGNTWNWVAFFFPSFWLAYRKMYKLFIILTLLAVPTLIIATFIDIPMWIDFIIYAGTMLFTGWQGNRLYYKHVIRIFHKEEDVPEYKKEYYLQSKGGAHIGLMIALQVIVFVFFAGASFGLASIPTEPNIKNVVRLSLEGEALESITDKPNWKYVKKEQDYDVVEFTGYDYEEKKNVKIKFAVYLNDDYFEWQEVYLNNKKLSEEEAEEYQIYVEENMWFF</sequence>
<dbReference type="Proteomes" id="UP000221438">
    <property type="component" value="Unassembled WGS sequence"/>
</dbReference>
<accession>A0A2B1DM93</accession>
<evidence type="ECO:0000313" key="3">
    <source>
        <dbReference type="Proteomes" id="UP000221438"/>
    </source>
</evidence>
<keyword evidence="1" id="KW-1133">Transmembrane helix</keyword>
<dbReference type="EMBL" id="NUJQ01000059">
    <property type="protein sequence ID" value="PGQ04838.1"/>
    <property type="molecule type" value="Genomic_DNA"/>
</dbReference>
<gene>
    <name evidence="2" type="ORF">COA08_28595</name>
</gene>
<keyword evidence="1" id="KW-0472">Membrane</keyword>
<keyword evidence="1" id="KW-0812">Transmembrane</keyword>
<dbReference type="RefSeq" id="WP_097832211.1">
    <property type="nucleotide sequence ID" value="NZ_CP089518.1"/>
</dbReference>
<comment type="caution">
    <text evidence="2">The sequence shown here is derived from an EMBL/GenBank/DDBJ whole genome shotgun (WGS) entry which is preliminary data.</text>
</comment>
<evidence type="ECO:0000313" key="2">
    <source>
        <dbReference type="EMBL" id="PGQ04838.1"/>
    </source>
</evidence>
<reference evidence="2 3" key="1">
    <citation type="submission" date="2017-09" db="EMBL/GenBank/DDBJ databases">
        <title>Large-scale bioinformatics analysis of Bacillus genomes uncovers conserved roles of natural products in bacterial physiology.</title>
        <authorList>
            <consortium name="Agbiome Team Llc"/>
            <person name="Bleich R.M."/>
            <person name="Grubbs K.J."/>
            <person name="Santa Maria K.C."/>
            <person name="Allen S.E."/>
            <person name="Farag S."/>
            <person name="Shank E.A."/>
            <person name="Bowers A."/>
        </authorList>
    </citation>
    <scope>NUCLEOTIDE SEQUENCE [LARGE SCALE GENOMIC DNA]</scope>
    <source>
        <strain evidence="2 3">AFS046104</strain>
    </source>
</reference>
<proteinExistence type="predicted"/>
<feature type="transmembrane region" description="Helical" evidence="1">
    <location>
        <begin position="139"/>
        <end position="161"/>
    </location>
</feature>